<dbReference type="SUPFAM" id="SSF48695">
    <property type="entry name" value="Multiheme cytochromes"/>
    <property type="match status" value="1"/>
</dbReference>
<evidence type="ECO:0000256" key="1">
    <source>
        <dbReference type="SAM" id="SignalP"/>
    </source>
</evidence>
<dbReference type="SUPFAM" id="SSF56524">
    <property type="entry name" value="Oxidoreductase molybdopterin-binding domain"/>
    <property type="match status" value="1"/>
</dbReference>
<feature type="chain" id="PRO_5040857352" evidence="1">
    <location>
        <begin position="29"/>
        <end position="373"/>
    </location>
</feature>
<organism evidence="2 3">
    <name type="scientific">Pelotomaculum isophthalicicum JI</name>
    <dbReference type="NCBI Taxonomy" id="947010"/>
    <lineage>
        <taxon>Bacteria</taxon>
        <taxon>Bacillati</taxon>
        <taxon>Bacillota</taxon>
        <taxon>Clostridia</taxon>
        <taxon>Eubacteriales</taxon>
        <taxon>Desulfotomaculaceae</taxon>
        <taxon>Pelotomaculum</taxon>
    </lineage>
</organism>
<accession>A0A9X4H320</accession>
<proteinExistence type="predicted"/>
<keyword evidence="3" id="KW-1185">Reference proteome</keyword>
<reference evidence="2" key="1">
    <citation type="submission" date="2022-02" db="EMBL/GenBank/DDBJ databases">
        <authorList>
            <person name="Leng L."/>
        </authorList>
    </citation>
    <scope>NUCLEOTIDE SEQUENCE</scope>
    <source>
        <strain evidence="2">JI</strain>
    </source>
</reference>
<dbReference type="NCBIfam" id="NF041762">
    <property type="entry name" value="diheme_GEGP"/>
    <property type="match status" value="1"/>
</dbReference>
<sequence>MVKVNKSWLGFLLTVSFLLLLAAHPVTASYKAHNTDADAGLFLQTYPSAVGTKLDNCYLCHTGGYNTSNKYLDSCDYCHFKYGFKPPHGNIAATLNTYGTAYLNAGRDAAAFAAIDALDSDGDGFSNGQEILAGRLPGDSNDNPNVVQAPAVVYTSEKIRQLAKTTQFMAVDTAKSGDYFGTYAGVDVWRLLQDAGVRDDATDITVFAADGYSRNFVISDLKKSYTQGKFYNKYPWIGFSSQAGYTNGQQLAGDLHYLLAYERDGFPLMETKIVAGSDGKSSLDGEGPYRFVTPLSEPVTPDRSQWTIDRDDPPYPFNPNRPAIRNGDYCIKVAVAFRVNTATNKSYQYDFSGRVWEMVEKGEFVVYGAINPQ</sequence>
<dbReference type="InterPro" id="IPR036374">
    <property type="entry name" value="OxRdtase_Mopterin-bd_sf"/>
</dbReference>
<evidence type="ECO:0000313" key="3">
    <source>
        <dbReference type="Proteomes" id="UP001154312"/>
    </source>
</evidence>
<keyword evidence="1" id="KW-0732">Signal</keyword>
<evidence type="ECO:0000313" key="2">
    <source>
        <dbReference type="EMBL" id="MDF9408791.1"/>
    </source>
</evidence>
<feature type="signal peptide" evidence="1">
    <location>
        <begin position="1"/>
        <end position="28"/>
    </location>
</feature>
<dbReference type="EMBL" id="JAKOAV010000019">
    <property type="protein sequence ID" value="MDF9408791.1"/>
    <property type="molecule type" value="Genomic_DNA"/>
</dbReference>
<name>A0A9X4H320_9FIRM</name>
<dbReference type="RefSeq" id="WP_277444191.1">
    <property type="nucleotide sequence ID" value="NZ_JAKOAV010000019.1"/>
</dbReference>
<protein>
    <submittedName>
        <fullName evidence="2">Uncharacterized protein</fullName>
    </submittedName>
</protein>
<dbReference type="Proteomes" id="UP001154312">
    <property type="component" value="Unassembled WGS sequence"/>
</dbReference>
<gene>
    <name evidence="2" type="ORF">L7E55_10560</name>
</gene>
<dbReference type="InterPro" id="IPR036280">
    <property type="entry name" value="Multihaem_cyt_sf"/>
</dbReference>
<dbReference type="AlphaFoldDB" id="A0A9X4H320"/>
<comment type="caution">
    <text evidence="2">The sequence shown here is derived from an EMBL/GenBank/DDBJ whole genome shotgun (WGS) entry which is preliminary data.</text>
</comment>